<keyword evidence="4" id="KW-0433">Leucine-rich repeat</keyword>
<dbReference type="PANTHER" id="PTHR48061">
    <property type="entry name" value="LEUCINE-RICH REPEAT RECEPTOR PROTEIN KINASE EMS1-LIKE-RELATED"/>
    <property type="match status" value="1"/>
</dbReference>
<dbReference type="Pfam" id="PF00560">
    <property type="entry name" value="LRR_1"/>
    <property type="match status" value="7"/>
</dbReference>
<keyword evidence="9 11" id="KW-0472">Membrane</keyword>
<evidence type="ECO:0000256" key="2">
    <source>
        <dbReference type="ARBA" id="ARBA00009592"/>
    </source>
</evidence>
<comment type="subcellular location">
    <subcellularLocation>
        <location evidence="1">Cell membrane</location>
        <topology evidence="1">Single-pass type I membrane protein</topology>
    </subcellularLocation>
</comment>
<dbReference type="SUPFAM" id="SSF52047">
    <property type="entry name" value="RNI-like"/>
    <property type="match status" value="1"/>
</dbReference>
<comment type="similarity">
    <text evidence="2">Belongs to the RLP family.</text>
</comment>
<evidence type="ECO:0000256" key="1">
    <source>
        <dbReference type="ARBA" id="ARBA00004251"/>
    </source>
</evidence>
<dbReference type="SUPFAM" id="SSF52058">
    <property type="entry name" value="L domain-like"/>
    <property type="match status" value="3"/>
</dbReference>
<evidence type="ECO:0000256" key="8">
    <source>
        <dbReference type="ARBA" id="ARBA00022989"/>
    </source>
</evidence>
<feature type="transmembrane region" description="Helical" evidence="11">
    <location>
        <begin position="952"/>
        <end position="976"/>
    </location>
</feature>
<dbReference type="GO" id="GO:0051707">
    <property type="term" value="P:response to other organism"/>
    <property type="evidence" value="ECO:0007669"/>
    <property type="project" value="UniProtKB-ARBA"/>
</dbReference>
<dbReference type="Gramene" id="OE9A118703T1">
    <property type="protein sequence ID" value="OE9A118703C1"/>
    <property type="gene ID" value="OE9A118703"/>
</dbReference>
<keyword evidence="3" id="KW-1003">Cell membrane</keyword>
<dbReference type="AlphaFoldDB" id="A0A8S0TT10"/>
<keyword evidence="5 11" id="KW-0812">Transmembrane</keyword>
<evidence type="ECO:0000256" key="11">
    <source>
        <dbReference type="SAM" id="Phobius"/>
    </source>
</evidence>
<evidence type="ECO:0000313" key="13">
    <source>
        <dbReference type="Proteomes" id="UP000594638"/>
    </source>
</evidence>
<dbReference type="PANTHER" id="PTHR48061:SF2">
    <property type="entry name" value="RECEPTOR LIKE PROTEIN 30-LIKE"/>
    <property type="match status" value="1"/>
</dbReference>
<dbReference type="InterPro" id="IPR032675">
    <property type="entry name" value="LRR_dom_sf"/>
</dbReference>
<evidence type="ECO:0000256" key="5">
    <source>
        <dbReference type="ARBA" id="ARBA00022692"/>
    </source>
</evidence>
<keyword evidence="7" id="KW-0677">Repeat</keyword>
<gene>
    <name evidence="12" type="ORF">OLEA9_A118703</name>
</gene>
<keyword evidence="6" id="KW-0732">Signal</keyword>
<dbReference type="PRINTS" id="PR00019">
    <property type="entry name" value="LEURICHRPT"/>
</dbReference>
<sequence length="977" mass="108048">MSTKLVAWNQSTDCCLWHGVSCNNNGQVIGLDISSEAVFDGLQNSSGLFGLRYLRRLNLAFNRFNNIQIPNVIYNLVNLTYLNLSNAGFVGQIPIGVSNMTRLVTMDLSTQFLGIQQLKLENPNLTTLVQNLKDLQGLYLDGVNISAPGNEWCRALSPSLPNLSKLSLSRCHLSGPIDSSFSQLHLLSVLHLDNNDLSTTIPEFFANFTRLTSLSLSSCSLQGFFPDKIFQVPTLQNLDLSNNELLNGNLPQFPQRGSFRRIILSYTNFSGPIPDSIGKLVMLSSIDLSLCNFSGQLPSTMTYLTELIYLDLSFNNLTGFVPLFNMSQKLTYIDLSNNGLTGSLSSRHFEGLNDLVFMNLGYNSLSGNIPSVLFVLPSLQKLRLSNNQFGGRVNESSTTPFSQLDTLDLSSNLLEGPIPEFFFELRKLNVLLLSSNFFNGTLKMANIHNLQNLTRLELGHNRLSINTSNSSSSSYSFQQLTRLNLASCNLQSFPDLSSQSKMSFLDLSDNQINGEIPNWIWKVGRGSLVHLNLSHNLLRDLQTPYKISSILILDIHSNQLQGDLPIPPPSAIYIDYSGNKFNSSIPVDIGKSVLSSCFFSLSNNNLRGAIPESICNASYLQVLDLSNNFLSGTIPNCLLSINSQTLGVLNLGRNILSSTIPNSFSPSCCLRTLDLSKNNLSGQIPGSLAKCKLLEVLNIGNNNIGDKFPCLLKNSSNLRVLVLRSNKFHGDIRCPPVANNSWRNLQIIDIASNNFSGNLYPKCFLSWRGMMLGNDAELDHNHLRFDFLNLNNFYYQDTVTATIKGLELEFVKILSVLTVLDFSSNNFQGKIPDTVGNLSSLYSLNFSKNALTDQIPKSIGYLTQLGSLDLSNNQLTGGIPEELTSLTFISFLNLSSNMLFGKIPLGRQFHTSSEVSYEGNTGLCGFPLERKCEGVSLPSPEDMNNVKTDINWNYVCAALGYSVGLGMTVWLNFLFVW</sequence>
<keyword evidence="12" id="KW-0675">Receptor</keyword>
<dbReference type="GO" id="GO:0005886">
    <property type="term" value="C:plasma membrane"/>
    <property type="evidence" value="ECO:0007669"/>
    <property type="project" value="UniProtKB-SubCell"/>
</dbReference>
<evidence type="ECO:0000256" key="6">
    <source>
        <dbReference type="ARBA" id="ARBA00022729"/>
    </source>
</evidence>
<dbReference type="Gene3D" id="3.80.10.10">
    <property type="entry name" value="Ribonuclease Inhibitor"/>
    <property type="match status" value="5"/>
</dbReference>
<keyword evidence="13" id="KW-1185">Reference proteome</keyword>
<reference evidence="12 13" key="1">
    <citation type="submission" date="2019-12" db="EMBL/GenBank/DDBJ databases">
        <authorList>
            <person name="Alioto T."/>
            <person name="Alioto T."/>
            <person name="Gomez Garrido J."/>
        </authorList>
    </citation>
    <scope>NUCLEOTIDE SEQUENCE [LARGE SCALE GENOMIC DNA]</scope>
</reference>
<evidence type="ECO:0000256" key="4">
    <source>
        <dbReference type="ARBA" id="ARBA00022614"/>
    </source>
</evidence>
<organism evidence="12 13">
    <name type="scientific">Olea europaea subsp. europaea</name>
    <dbReference type="NCBI Taxonomy" id="158383"/>
    <lineage>
        <taxon>Eukaryota</taxon>
        <taxon>Viridiplantae</taxon>
        <taxon>Streptophyta</taxon>
        <taxon>Embryophyta</taxon>
        <taxon>Tracheophyta</taxon>
        <taxon>Spermatophyta</taxon>
        <taxon>Magnoliopsida</taxon>
        <taxon>eudicotyledons</taxon>
        <taxon>Gunneridae</taxon>
        <taxon>Pentapetalae</taxon>
        <taxon>asterids</taxon>
        <taxon>lamiids</taxon>
        <taxon>Lamiales</taxon>
        <taxon>Oleaceae</taxon>
        <taxon>Oleeae</taxon>
        <taxon>Olea</taxon>
    </lineage>
</organism>
<protein>
    <submittedName>
        <fullName evidence="12">Receptor 12</fullName>
    </submittedName>
</protein>
<dbReference type="InterPro" id="IPR046956">
    <property type="entry name" value="RLP23-like"/>
</dbReference>
<comment type="caution">
    <text evidence="12">The sequence shown here is derived from an EMBL/GenBank/DDBJ whole genome shotgun (WGS) entry which is preliminary data.</text>
</comment>
<evidence type="ECO:0000313" key="12">
    <source>
        <dbReference type="EMBL" id="CAA3009031.1"/>
    </source>
</evidence>
<dbReference type="EMBL" id="CACTIH010007310">
    <property type="protein sequence ID" value="CAA3009031.1"/>
    <property type="molecule type" value="Genomic_DNA"/>
</dbReference>
<evidence type="ECO:0000256" key="3">
    <source>
        <dbReference type="ARBA" id="ARBA00022475"/>
    </source>
</evidence>
<dbReference type="InterPro" id="IPR003591">
    <property type="entry name" value="Leu-rich_rpt_typical-subtyp"/>
</dbReference>
<dbReference type="FunFam" id="3.80.10.10:FF:000095">
    <property type="entry name" value="LRR receptor-like serine/threonine-protein kinase GSO1"/>
    <property type="match status" value="2"/>
</dbReference>
<keyword evidence="10" id="KW-0325">Glycoprotein</keyword>
<dbReference type="Proteomes" id="UP000594638">
    <property type="component" value="Unassembled WGS sequence"/>
</dbReference>
<dbReference type="InterPro" id="IPR001611">
    <property type="entry name" value="Leu-rich_rpt"/>
</dbReference>
<dbReference type="SMART" id="SM00365">
    <property type="entry name" value="LRR_SD22"/>
    <property type="match status" value="4"/>
</dbReference>
<dbReference type="Pfam" id="PF13855">
    <property type="entry name" value="LRR_8"/>
    <property type="match status" value="2"/>
</dbReference>
<dbReference type="GO" id="GO:0006952">
    <property type="term" value="P:defense response"/>
    <property type="evidence" value="ECO:0007669"/>
    <property type="project" value="UniProtKB-ARBA"/>
</dbReference>
<keyword evidence="8 11" id="KW-1133">Transmembrane helix</keyword>
<name>A0A8S0TT10_OLEEU</name>
<evidence type="ECO:0000256" key="9">
    <source>
        <dbReference type="ARBA" id="ARBA00023136"/>
    </source>
</evidence>
<evidence type="ECO:0000256" key="10">
    <source>
        <dbReference type="ARBA" id="ARBA00023180"/>
    </source>
</evidence>
<dbReference type="PROSITE" id="PS51450">
    <property type="entry name" value="LRR"/>
    <property type="match status" value="2"/>
</dbReference>
<dbReference type="OrthoDB" id="1394818at2759"/>
<proteinExistence type="inferred from homology"/>
<evidence type="ECO:0000256" key="7">
    <source>
        <dbReference type="ARBA" id="ARBA00022737"/>
    </source>
</evidence>
<dbReference type="SMART" id="SM00369">
    <property type="entry name" value="LRR_TYP"/>
    <property type="match status" value="11"/>
</dbReference>
<accession>A0A8S0TT10</accession>